<accession>A0A4R6B2L1</accession>
<dbReference type="InterPro" id="IPR050500">
    <property type="entry name" value="Phos_Acetyltrans/Butyryltrans"/>
</dbReference>
<organism evidence="4 5">
    <name type="scientific">Meridianimarinicoccus aquatilis</name>
    <dbReference type="NCBI Taxonomy" id="2552766"/>
    <lineage>
        <taxon>Bacteria</taxon>
        <taxon>Pseudomonadati</taxon>
        <taxon>Pseudomonadota</taxon>
        <taxon>Alphaproteobacteria</taxon>
        <taxon>Rhodobacterales</taxon>
        <taxon>Paracoccaceae</taxon>
        <taxon>Meridianimarinicoccus</taxon>
    </lineage>
</organism>
<dbReference type="OrthoDB" id="9800237at2"/>
<dbReference type="PANTHER" id="PTHR43356:SF2">
    <property type="entry name" value="PHOSPHATE ACETYLTRANSFERASE"/>
    <property type="match status" value="1"/>
</dbReference>
<dbReference type="NCBIfam" id="NF008852">
    <property type="entry name" value="PRK11890.1"/>
    <property type="match status" value="1"/>
</dbReference>
<feature type="domain" description="Phosphate acetyl/butaryl transferase" evidence="3">
    <location>
        <begin position="229"/>
        <end position="451"/>
    </location>
</feature>
<name>A0A4R6B2L1_9RHOB</name>
<gene>
    <name evidence="4" type="ORF">E2L05_05570</name>
</gene>
<proteinExistence type="predicted"/>
<dbReference type="Gene3D" id="3.40.718.10">
    <property type="entry name" value="Isopropylmalate Dehydrogenase"/>
    <property type="match status" value="1"/>
</dbReference>
<comment type="caution">
    <text evidence="4">The sequence shown here is derived from an EMBL/GenBank/DDBJ whole genome shotgun (WGS) entry which is preliminary data.</text>
</comment>
<dbReference type="EMBL" id="SMZO01000009">
    <property type="protein sequence ID" value="TDL90394.1"/>
    <property type="molecule type" value="Genomic_DNA"/>
</dbReference>
<keyword evidence="2" id="KW-0012">Acyltransferase</keyword>
<dbReference type="Gene3D" id="3.10.129.10">
    <property type="entry name" value="Hotdog Thioesterase"/>
    <property type="match status" value="1"/>
</dbReference>
<dbReference type="Proteomes" id="UP000294562">
    <property type="component" value="Unassembled WGS sequence"/>
</dbReference>
<evidence type="ECO:0000313" key="5">
    <source>
        <dbReference type="Proteomes" id="UP000294562"/>
    </source>
</evidence>
<dbReference type="InterPro" id="IPR002505">
    <property type="entry name" value="PTA_PTB"/>
</dbReference>
<reference evidence="4 5" key="1">
    <citation type="submission" date="2019-03" db="EMBL/GenBank/DDBJ databases">
        <title>Rhodobacteraceae bacterium SM1902, a new member of the family Rhodobacteraceae isolated from Yantai.</title>
        <authorList>
            <person name="Sun Y."/>
        </authorList>
    </citation>
    <scope>NUCLEOTIDE SEQUENCE [LARGE SCALE GENOMIC DNA]</scope>
    <source>
        <strain evidence="4 5">SM1902</strain>
    </source>
</reference>
<dbReference type="GO" id="GO:0016746">
    <property type="term" value="F:acyltransferase activity"/>
    <property type="evidence" value="ECO:0007669"/>
    <property type="project" value="UniProtKB-KW"/>
</dbReference>
<sequence length="459" mass="47626">MTIYHNIPFNRLTVGMEATAERLCLADDLYIFAHSSGNLNPLHIPEADGDGDGIPEAMAPSAWVGALISGVLGNQLPGPGTVYESQMLEYVGHAKQGDTLRITVRLTEKLDGRRVRLDTRVDTQDGAPVAIGEAIVVAPSIEAEFDAAGVPGLGVYRHRHFDALLASAEPLDATPTAVVVPDDAHSLGGAMLAMEHTIITPILVGDPELIALAAAELGKDLSGIEVIAAENHADAAAKSVALVRSGRARALMKGHLHTDVLLSAVLKREGGLRTGRRLSHCFVFDVPGLPHLLTVTDAAINIAPDLETKVDIVQNAIDLMRALGVEQPKVGVLSAVETVTPKIPSTLDAAILSKMAERGQITGGLVDGPLAMDNAMDLEAARTKGITSLVAGRAEVLVAPNLEAGNMLAKELTYAAHAEGGGVVLGASCPIILTSRADGEKARLASCAIAALAAGAAKV</sequence>
<keyword evidence="5" id="KW-1185">Reference proteome</keyword>
<evidence type="ECO:0000313" key="4">
    <source>
        <dbReference type="EMBL" id="TDL90394.1"/>
    </source>
</evidence>
<evidence type="ECO:0000259" key="3">
    <source>
        <dbReference type="Pfam" id="PF01515"/>
    </source>
</evidence>
<evidence type="ECO:0000256" key="1">
    <source>
        <dbReference type="ARBA" id="ARBA00022679"/>
    </source>
</evidence>
<dbReference type="AlphaFoldDB" id="A0A4R6B2L1"/>
<dbReference type="SUPFAM" id="SSF54637">
    <property type="entry name" value="Thioesterase/thiol ester dehydrase-isomerase"/>
    <property type="match status" value="1"/>
</dbReference>
<keyword evidence="1 4" id="KW-0808">Transferase</keyword>
<dbReference type="InterPro" id="IPR029069">
    <property type="entry name" value="HotDog_dom_sf"/>
</dbReference>
<dbReference type="Pfam" id="PF01515">
    <property type="entry name" value="PTA_PTB"/>
    <property type="match status" value="1"/>
</dbReference>
<dbReference type="SUPFAM" id="SSF53659">
    <property type="entry name" value="Isocitrate/Isopropylmalate dehydrogenase-like"/>
    <property type="match status" value="1"/>
</dbReference>
<evidence type="ECO:0000256" key="2">
    <source>
        <dbReference type="ARBA" id="ARBA00023315"/>
    </source>
</evidence>
<dbReference type="RefSeq" id="WP_133341909.1">
    <property type="nucleotide sequence ID" value="NZ_SMZO01000009.1"/>
</dbReference>
<dbReference type="CDD" id="cd03449">
    <property type="entry name" value="R_hydratase"/>
    <property type="match status" value="1"/>
</dbReference>
<protein>
    <submittedName>
        <fullName evidence="4">Bifunctional enoyl-CoA hydratase/phosphate acetyltransferase</fullName>
    </submittedName>
</protein>
<dbReference type="PANTHER" id="PTHR43356">
    <property type="entry name" value="PHOSPHATE ACETYLTRANSFERASE"/>
    <property type="match status" value="1"/>
</dbReference>
<dbReference type="NCBIfam" id="NF006045">
    <property type="entry name" value="PRK08190.1"/>
    <property type="match status" value="1"/>
</dbReference>